<accession>A0ABN3II07</accession>
<sequence length="81" mass="9602">MPTCCTPTWWRAISTETLRRILREGGVTWQSTKTWKASTDPDFTSKLAAVLDLYDRPGWGQWHTEAREWRTNRRPWLRLAP</sequence>
<protein>
    <submittedName>
        <fullName evidence="1">Uncharacterized protein</fullName>
    </submittedName>
</protein>
<reference evidence="1 2" key="1">
    <citation type="journal article" date="2019" name="Int. J. Syst. Evol. Microbiol.">
        <title>The Global Catalogue of Microorganisms (GCM) 10K type strain sequencing project: providing services to taxonomists for standard genome sequencing and annotation.</title>
        <authorList>
            <consortium name="The Broad Institute Genomics Platform"/>
            <consortium name="The Broad Institute Genome Sequencing Center for Infectious Disease"/>
            <person name="Wu L."/>
            <person name="Ma J."/>
        </authorList>
    </citation>
    <scope>NUCLEOTIDE SEQUENCE [LARGE SCALE GENOMIC DNA]</scope>
    <source>
        <strain evidence="1 2">JCM 13249</strain>
    </source>
</reference>
<organism evidence="1 2">
    <name type="scientific">Luedemannella helvata</name>
    <dbReference type="NCBI Taxonomy" id="349315"/>
    <lineage>
        <taxon>Bacteria</taxon>
        <taxon>Bacillati</taxon>
        <taxon>Actinomycetota</taxon>
        <taxon>Actinomycetes</taxon>
        <taxon>Micromonosporales</taxon>
        <taxon>Micromonosporaceae</taxon>
        <taxon>Luedemannella</taxon>
    </lineage>
</organism>
<comment type="caution">
    <text evidence="1">The sequence shown here is derived from an EMBL/GenBank/DDBJ whole genome shotgun (WGS) entry which is preliminary data.</text>
</comment>
<gene>
    <name evidence="1" type="ORF">GCM10009681_19380</name>
</gene>
<dbReference type="EMBL" id="BAAALS010000007">
    <property type="protein sequence ID" value="GAA1748294.1"/>
    <property type="molecule type" value="Genomic_DNA"/>
</dbReference>
<name>A0ABN3II07_9ACTN</name>
<dbReference type="Proteomes" id="UP001500655">
    <property type="component" value="Unassembled WGS sequence"/>
</dbReference>
<proteinExistence type="predicted"/>
<keyword evidence="2" id="KW-1185">Reference proteome</keyword>
<evidence type="ECO:0000313" key="1">
    <source>
        <dbReference type="EMBL" id="GAA1748294.1"/>
    </source>
</evidence>
<evidence type="ECO:0000313" key="2">
    <source>
        <dbReference type="Proteomes" id="UP001500655"/>
    </source>
</evidence>